<proteinExistence type="predicted"/>
<dbReference type="EMBL" id="HBEY01041493">
    <property type="protein sequence ID" value="CAD8616464.1"/>
    <property type="molecule type" value="Transcribed_RNA"/>
</dbReference>
<dbReference type="AlphaFoldDB" id="A0A7S0LLP5"/>
<accession>A0A7S0LLP5</accession>
<gene>
    <name evidence="1" type="ORF">CPEL01642_LOCUS19845</name>
</gene>
<evidence type="ECO:0000313" key="1">
    <source>
        <dbReference type="EMBL" id="CAD8616464.1"/>
    </source>
</evidence>
<reference evidence="1" key="1">
    <citation type="submission" date="2021-01" db="EMBL/GenBank/DDBJ databases">
        <authorList>
            <person name="Corre E."/>
            <person name="Pelletier E."/>
            <person name="Niang G."/>
            <person name="Scheremetjew M."/>
            <person name="Finn R."/>
            <person name="Kale V."/>
            <person name="Holt S."/>
            <person name="Cochrane G."/>
            <person name="Meng A."/>
            <person name="Brown T."/>
            <person name="Cohen L."/>
        </authorList>
    </citation>
    <scope>NUCLEOTIDE SEQUENCE</scope>
    <source>
        <strain evidence="1">PLY182g</strain>
    </source>
</reference>
<sequence length="118" mass="12449">MACTYGALAGADPVPLDVAKLEALLGPIFTPAAQSEAHFAKMLQLVYNRAVVDLDVDEADLEGEEIAAQFLTSFRAATWQQSSMEIPPSEGVALLAELRCMIAAACGGPRGELRTANV</sequence>
<organism evidence="1">
    <name type="scientific">Coccolithus braarudii</name>
    <dbReference type="NCBI Taxonomy" id="221442"/>
    <lineage>
        <taxon>Eukaryota</taxon>
        <taxon>Haptista</taxon>
        <taxon>Haptophyta</taxon>
        <taxon>Prymnesiophyceae</taxon>
        <taxon>Coccolithales</taxon>
        <taxon>Coccolithaceae</taxon>
        <taxon>Coccolithus</taxon>
    </lineage>
</organism>
<protein>
    <submittedName>
        <fullName evidence="1">Uncharacterized protein</fullName>
    </submittedName>
</protein>
<name>A0A7S0LLP5_9EUKA</name>